<dbReference type="PANTHER" id="PTHR45947">
    <property type="entry name" value="SULFOQUINOVOSYL TRANSFERASE SQD2"/>
    <property type="match status" value="1"/>
</dbReference>
<dbReference type="Proteomes" id="UP000214666">
    <property type="component" value="Chromosome"/>
</dbReference>
<feature type="domain" description="Glycosyltransferase subfamily 4-like N-terminal" evidence="2">
    <location>
        <begin position="72"/>
        <end position="217"/>
    </location>
</feature>
<dbReference type="STRING" id="172713.GCA_001705305_03587"/>
<dbReference type="RefSeq" id="WP_094155977.1">
    <property type="nucleotide sequence ID" value="NZ_CP020028.1"/>
</dbReference>
<dbReference type="InterPro" id="IPR050194">
    <property type="entry name" value="Glycosyltransferase_grp1"/>
</dbReference>
<dbReference type="SUPFAM" id="SSF53756">
    <property type="entry name" value="UDP-Glycosyltransferase/glycogen phosphorylase"/>
    <property type="match status" value="1"/>
</dbReference>
<keyword evidence="3" id="KW-0808">Transferase</keyword>
<protein>
    <submittedName>
        <fullName evidence="3">Glycosyl transferase</fullName>
    </submittedName>
</protein>
<name>A0A222WSF1_9BACL</name>
<dbReference type="CDD" id="cd03801">
    <property type="entry name" value="GT4_PimA-like"/>
    <property type="match status" value="1"/>
</dbReference>
<accession>A0A222WSF1</accession>
<proteinExistence type="predicted"/>
<dbReference type="KEGG" id="pkb:B4V02_19175"/>
<organism evidence="3 4">
    <name type="scientific">Paenibacillus kribbensis</name>
    <dbReference type="NCBI Taxonomy" id="172713"/>
    <lineage>
        <taxon>Bacteria</taxon>
        <taxon>Bacillati</taxon>
        <taxon>Bacillota</taxon>
        <taxon>Bacilli</taxon>
        <taxon>Bacillales</taxon>
        <taxon>Paenibacillaceae</taxon>
        <taxon>Paenibacillus</taxon>
    </lineage>
</organism>
<dbReference type="Pfam" id="PF13439">
    <property type="entry name" value="Glyco_transf_4"/>
    <property type="match status" value="1"/>
</dbReference>
<dbReference type="EMBL" id="CP020028">
    <property type="protein sequence ID" value="ASR48661.1"/>
    <property type="molecule type" value="Genomic_DNA"/>
</dbReference>
<reference evidence="3 4" key="1">
    <citation type="submission" date="2017-03" db="EMBL/GenBank/DDBJ databases">
        <title>Complete genome sequence of Paenibacillus Kribbensis producing bioflocculants.</title>
        <authorList>
            <person name="Lee H.-G."/>
            <person name="Oh H.-M."/>
        </authorList>
    </citation>
    <scope>NUCLEOTIDE SEQUENCE [LARGE SCALE GENOMIC DNA]</scope>
    <source>
        <strain evidence="3 4">AM49</strain>
    </source>
</reference>
<evidence type="ECO:0000313" key="4">
    <source>
        <dbReference type="Proteomes" id="UP000214666"/>
    </source>
</evidence>
<dbReference type="AlphaFoldDB" id="A0A222WSF1"/>
<dbReference type="PANTHER" id="PTHR45947:SF13">
    <property type="entry name" value="TRANSFERASE"/>
    <property type="match status" value="1"/>
</dbReference>
<evidence type="ECO:0000259" key="1">
    <source>
        <dbReference type="Pfam" id="PF00534"/>
    </source>
</evidence>
<sequence length="413" mass="46770">MSEQVSRQMNSPVSKVLIIHNFYQQSGGEDKVVEQESAMLHSRGIETEHYYVHNDSIQSKGLANMAKLAVEATWSLPEFKRIQKMLLQVKPDVVHVHNFFPVISPSVYHACERLGIPVVQTLHNYRLICPAATFMRGNEVCEKCLHGTLLHSIRHGCYRGSQLQTIPVAAMIKFNELIGTWQHKVSRYIALTEFARNKFAESGIPLDRISVKSNFIQPKTAEAKYDPNDRYLLFVGRISREKGVRNLLQAWSGLEDRAGLRLVIIGDGPEKAELTAAYPQEDIRFLGQQDADTVLDCMSRAMYVMVPSIWYEGFPMTIVESYSVGTPVLCSRIGALEEVVEDGVTGFHFQHDDLENIKTVIRRAVAYENYAAMRQQVSEIYTARYTEEVNAKQLMAIYSKAMEERNDEAAASV</sequence>
<gene>
    <name evidence="3" type="ORF">B4V02_19175</name>
</gene>
<feature type="domain" description="Glycosyl transferase family 1" evidence="1">
    <location>
        <begin position="226"/>
        <end position="370"/>
    </location>
</feature>
<evidence type="ECO:0000313" key="3">
    <source>
        <dbReference type="EMBL" id="ASR48661.1"/>
    </source>
</evidence>
<keyword evidence="4" id="KW-1185">Reference proteome</keyword>
<dbReference type="Gene3D" id="3.40.50.2000">
    <property type="entry name" value="Glycogen Phosphorylase B"/>
    <property type="match status" value="2"/>
</dbReference>
<dbReference type="Pfam" id="PF00534">
    <property type="entry name" value="Glycos_transf_1"/>
    <property type="match status" value="1"/>
</dbReference>
<evidence type="ECO:0000259" key="2">
    <source>
        <dbReference type="Pfam" id="PF13439"/>
    </source>
</evidence>
<dbReference type="GO" id="GO:0016757">
    <property type="term" value="F:glycosyltransferase activity"/>
    <property type="evidence" value="ECO:0007669"/>
    <property type="project" value="InterPro"/>
</dbReference>
<dbReference type="InterPro" id="IPR028098">
    <property type="entry name" value="Glyco_trans_4-like_N"/>
</dbReference>
<dbReference type="OrthoDB" id="9814612at2"/>
<dbReference type="InterPro" id="IPR001296">
    <property type="entry name" value="Glyco_trans_1"/>
</dbReference>